<protein>
    <submittedName>
        <fullName evidence="3">DUF4229 domain-containing protein</fullName>
    </submittedName>
</protein>
<evidence type="ECO:0000256" key="1">
    <source>
        <dbReference type="SAM" id="MobiDB-lite"/>
    </source>
</evidence>
<organism evidence="3">
    <name type="scientific">Gulosibacter sediminis</name>
    <dbReference type="NCBI Taxonomy" id="1729695"/>
    <lineage>
        <taxon>Bacteria</taxon>
        <taxon>Bacillati</taxon>
        <taxon>Actinomycetota</taxon>
        <taxon>Actinomycetes</taxon>
        <taxon>Micrococcales</taxon>
        <taxon>Microbacteriaceae</taxon>
        <taxon>Gulosibacter</taxon>
    </lineage>
</organism>
<feature type="compositionally biased region" description="Low complexity" evidence="1">
    <location>
        <begin position="109"/>
        <end position="122"/>
    </location>
</feature>
<gene>
    <name evidence="3" type="ORF">M3M28_11190</name>
</gene>
<sequence length="138" mass="14930">MKTSRAWIIYTVVRLLAFAVPFMLVMLLLPTVQWNWLIAVVVASVIGFLVSLLFLRSERLAIGGAIMQQREGRVVGADAEAEDAVLDEQEHEQSDEVAESEAPADDAEAATASESDATPETTEAADLEETDDPGEPAK</sequence>
<feature type="transmembrane region" description="Helical" evidence="2">
    <location>
        <begin position="34"/>
        <end position="55"/>
    </location>
</feature>
<feature type="compositionally biased region" description="Acidic residues" evidence="1">
    <location>
        <begin position="123"/>
        <end position="138"/>
    </location>
</feature>
<dbReference type="EMBL" id="CP097160">
    <property type="protein sequence ID" value="UQN14597.1"/>
    <property type="molecule type" value="Genomic_DNA"/>
</dbReference>
<proteinExistence type="predicted"/>
<evidence type="ECO:0000256" key="2">
    <source>
        <dbReference type="SAM" id="Phobius"/>
    </source>
</evidence>
<reference evidence="3" key="1">
    <citation type="submission" date="2022-05" db="EMBL/GenBank/DDBJ databases">
        <title>Complete genome sequence of toluene-degrading Gulosibacter sediminis strain ACHW.36C.</title>
        <authorList>
            <person name="Wai A.C."/>
            <person name="Lai G.K."/>
            <person name="Griffin S.D."/>
            <person name="Leung F.C."/>
        </authorList>
    </citation>
    <scope>NUCLEOTIDE SEQUENCE [LARGE SCALE GENOMIC DNA]</scope>
    <source>
        <strain evidence="3">ACHW.36C</strain>
    </source>
</reference>
<feature type="transmembrane region" description="Helical" evidence="2">
    <location>
        <begin position="7"/>
        <end position="28"/>
    </location>
</feature>
<keyword evidence="2" id="KW-0812">Transmembrane</keyword>
<accession>A0ABY4MVZ2</accession>
<evidence type="ECO:0000313" key="3">
    <source>
        <dbReference type="EMBL" id="UQN14597.1"/>
    </source>
</evidence>
<feature type="compositionally biased region" description="Acidic residues" evidence="1">
    <location>
        <begin position="79"/>
        <end position="108"/>
    </location>
</feature>
<keyword evidence="2" id="KW-0472">Membrane</keyword>
<name>A0ABY4MVZ2_9MICO</name>
<feature type="region of interest" description="Disordered" evidence="1">
    <location>
        <begin position="78"/>
        <end position="138"/>
    </location>
</feature>
<keyword evidence="2" id="KW-1133">Transmembrane helix</keyword>